<accession>A0A544TBR1</accession>
<gene>
    <name evidence="2" type="ORF">FG384_19430</name>
</gene>
<dbReference type="Proteomes" id="UP000316626">
    <property type="component" value="Unassembled WGS sequence"/>
</dbReference>
<protein>
    <recommendedName>
        <fullName evidence="4">DUF3953 domain-containing protein</fullName>
    </recommendedName>
</protein>
<evidence type="ECO:0000313" key="3">
    <source>
        <dbReference type="Proteomes" id="UP000316626"/>
    </source>
</evidence>
<evidence type="ECO:0000256" key="1">
    <source>
        <dbReference type="SAM" id="Phobius"/>
    </source>
</evidence>
<organism evidence="2 3">
    <name type="scientific">Psychrobacillus vulpis</name>
    <dbReference type="NCBI Taxonomy" id="2325572"/>
    <lineage>
        <taxon>Bacteria</taxon>
        <taxon>Bacillati</taxon>
        <taxon>Bacillota</taxon>
        <taxon>Bacilli</taxon>
        <taxon>Bacillales</taxon>
        <taxon>Bacillaceae</taxon>
        <taxon>Psychrobacillus</taxon>
    </lineage>
</organism>
<evidence type="ECO:0008006" key="4">
    <source>
        <dbReference type="Google" id="ProtNLM"/>
    </source>
</evidence>
<dbReference type="EMBL" id="VDGI01000057">
    <property type="protein sequence ID" value="TQR14848.1"/>
    <property type="molecule type" value="Genomic_DNA"/>
</dbReference>
<dbReference type="OrthoDB" id="2357373at2"/>
<keyword evidence="3" id="KW-1185">Reference proteome</keyword>
<name>A0A544TBR1_9BACI</name>
<feature type="transmembrane region" description="Helical" evidence="1">
    <location>
        <begin position="31"/>
        <end position="50"/>
    </location>
</feature>
<evidence type="ECO:0000313" key="2">
    <source>
        <dbReference type="EMBL" id="TQR14848.1"/>
    </source>
</evidence>
<proteinExistence type="predicted"/>
<dbReference type="AlphaFoldDB" id="A0A544TBR1"/>
<reference evidence="2 3" key="1">
    <citation type="submission" date="2019-06" db="EMBL/GenBank/DDBJ databases">
        <title>Psychrobacillus vulpis sp. nov., a new species isolated from feces of a red fox that inhabits in The Tablas de Daimiel Natural Park, Albacete, Spain.</title>
        <authorList>
            <person name="Rodriguez M."/>
            <person name="Reina J.C."/>
            <person name="Bejar V."/>
            <person name="Llamas I."/>
        </authorList>
    </citation>
    <scope>NUCLEOTIDE SEQUENCE [LARGE SCALE GENOMIC DNA]</scope>
    <source>
        <strain evidence="2 3">Z8</strain>
    </source>
</reference>
<comment type="caution">
    <text evidence="2">The sequence shown here is derived from an EMBL/GenBank/DDBJ whole genome shotgun (WGS) entry which is preliminary data.</text>
</comment>
<keyword evidence="1" id="KW-0472">Membrane</keyword>
<feature type="transmembrane region" description="Helical" evidence="1">
    <location>
        <begin position="7"/>
        <end position="25"/>
    </location>
</feature>
<dbReference type="RefSeq" id="WP_142644338.1">
    <property type="nucleotide sequence ID" value="NZ_VDGI01000057.1"/>
</dbReference>
<keyword evidence="1" id="KW-0812">Transmembrane</keyword>
<keyword evidence="1" id="KW-1133">Transmembrane helix</keyword>
<feature type="transmembrane region" description="Helical" evidence="1">
    <location>
        <begin position="62"/>
        <end position="85"/>
    </location>
</feature>
<sequence>MRKKYSVYSLIFIALGIFISIMGFPPIRIEFLGMWEIFIGFTIYLVGLILGGKAFLKKEKGFLKYISLLSVVFGIIYVVFLFGIIGQI</sequence>